<evidence type="ECO:0000256" key="1">
    <source>
        <dbReference type="SAM" id="MobiDB-lite"/>
    </source>
</evidence>
<sequence length="23" mass="2759">MGSVRNQQQLQFSNSIKRRSKCY</sequence>
<feature type="region of interest" description="Disordered" evidence="1">
    <location>
        <begin position="1"/>
        <end position="23"/>
    </location>
</feature>
<dbReference type="EMBL" id="GBRH01196813">
    <property type="protein sequence ID" value="JAE01083.1"/>
    <property type="molecule type" value="Transcribed_RNA"/>
</dbReference>
<feature type="compositionally biased region" description="Polar residues" evidence="1">
    <location>
        <begin position="1"/>
        <end position="15"/>
    </location>
</feature>
<name>A0A0A9EYI6_ARUDO</name>
<accession>A0A0A9EYI6</accession>
<reference evidence="2" key="2">
    <citation type="journal article" date="2015" name="Data Brief">
        <title>Shoot transcriptome of the giant reed, Arundo donax.</title>
        <authorList>
            <person name="Barrero R.A."/>
            <person name="Guerrero F.D."/>
            <person name="Moolhuijzen P."/>
            <person name="Goolsby J.A."/>
            <person name="Tidwell J."/>
            <person name="Bellgard S.E."/>
            <person name="Bellgard M.I."/>
        </authorList>
    </citation>
    <scope>NUCLEOTIDE SEQUENCE</scope>
    <source>
        <tissue evidence="2">Shoot tissue taken approximately 20 cm above the soil surface</tissue>
    </source>
</reference>
<proteinExistence type="predicted"/>
<dbReference type="AlphaFoldDB" id="A0A0A9EYI6"/>
<protein>
    <submittedName>
        <fullName evidence="2">Uncharacterized protein</fullName>
    </submittedName>
</protein>
<evidence type="ECO:0000313" key="2">
    <source>
        <dbReference type="EMBL" id="JAE01083.1"/>
    </source>
</evidence>
<reference evidence="2" key="1">
    <citation type="submission" date="2014-09" db="EMBL/GenBank/DDBJ databases">
        <authorList>
            <person name="Magalhaes I.L.F."/>
            <person name="Oliveira U."/>
            <person name="Santos F.R."/>
            <person name="Vidigal T.H.D.A."/>
            <person name="Brescovit A.D."/>
            <person name="Santos A.J."/>
        </authorList>
    </citation>
    <scope>NUCLEOTIDE SEQUENCE</scope>
    <source>
        <tissue evidence="2">Shoot tissue taken approximately 20 cm above the soil surface</tissue>
    </source>
</reference>
<organism evidence="2">
    <name type="scientific">Arundo donax</name>
    <name type="common">Giant reed</name>
    <name type="synonym">Donax arundinaceus</name>
    <dbReference type="NCBI Taxonomy" id="35708"/>
    <lineage>
        <taxon>Eukaryota</taxon>
        <taxon>Viridiplantae</taxon>
        <taxon>Streptophyta</taxon>
        <taxon>Embryophyta</taxon>
        <taxon>Tracheophyta</taxon>
        <taxon>Spermatophyta</taxon>
        <taxon>Magnoliopsida</taxon>
        <taxon>Liliopsida</taxon>
        <taxon>Poales</taxon>
        <taxon>Poaceae</taxon>
        <taxon>PACMAD clade</taxon>
        <taxon>Arundinoideae</taxon>
        <taxon>Arundineae</taxon>
        <taxon>Arundo</taxon>
    </lineage>
</organism>